<evidence type="ECO:0000256" key="4">
    <source>
        <dbReference type="ARBA" id="ARBA00022679"/>
    </source>
</evidence>
<dbReference type="AlphaFoldDB" id="A0A829Y976"/>
<proteinExistence type="inferred from homology"/>
<evidence type="ECO:0000313" key="11">
    <source>
        <dbReference type="EMBL" id="GFE79132.1"/>
    </source>
</evidence>
<dbReference type="PANTHER" id="PTHR42933:SF3">
    <property type="entry name" value="TYPE I RESTRICTION ENZYME MJAVIII METHYLASE SUBUNIT"/>
    <property type="match status" value="1"/>
</dbReference>
<dbReference type="InterPro" id="IPR003356">
    <property type="entry name" value="DNA_methylase_A-5"/>
</dbReference>
<dbReference type="GO" id="GO:0009007">
    <property type="term" value="F:site-specific DNA-methyltransferase (adenine-specific) activity"/>
    <property type="evidence" value="ECO:0007669"/>
    <property type="project" value="UniProtKB-EC"/>
</dbReference>
<evidence type="ECO:0000256" key="3">
    <source>
        <dbReference type="ARBA" id="ARBA00022603"/>
    </source>
</evidence>
<dbReference type="Pfam" id="PF02384">
    <property type="entry name" value="N6_Mtase"/>
    <property type="match status" value="1"/>
</dbReference>
<dbReference type="SUPFAM" id="SSF53335">
    <property type="entry name" value="S-adenosyl-L-methionine-dependent methyltransferases"/>
    <property type="match status" value="1"/>
</dbReference>
<evidence type="ECO:0000256" key="5">
    <source>
        <dbReference type="ARBA" id="ARBA00022691"/>
    </source>
</evidence>
<keyword evidence="6" id="KW-0680">Restriction system</keyword>
<dbReference type="PROSITE" id="PS00092">
    <property type="entry name" value="N6_MTASE"/>
    <property type="match status" value="1"/>
</dbReference>
<accession>A0A829Y976</accession>
<evidence type="ECO:0000313" key="12">
    <source>
        <dbReference type="Proteomes" id="UP000445000"/>
    </source>
</evidence>
<comment type="caution">
    <text evidence="11">The sequence shown here is derived from an EMBL/GenBank/DDBJ whole genome shotgun (WGS) entry which is preliminary data.</text>
</comment>
<evidence type="ECO:0000259" key="10">
    <source>
        <dbReference type="Pfam" id="PF12161"/>
    </source>
</evidence>
<name>A0A829Y976_9GAMM</name>
<dbReference type="NCBIfam" id="TIGR00497">
    <property type="entry name" value="hsdM"/>
    <property type="match status" value="1"/>
</dbReference>
<dbReference type="RefSeq" id="WP_129640828.1">
    <property type="nucleotide sequence ID" value="NZ_BLJN01000001.1"/>
</dbReference>
<comment type="similarity">
    <text evidence="1">Belongs to the N(4)/N(6)-methyltransferase family.</text>
</comment>
<dbReference type="Gene3D" id="1.20.1260.30">
    <property type="match status" value="1"/>
</dbReference>
<keyword evidence="4" id="KW-0808">Transferase</keyword>
<dbReference type="EC" id="2.1.1.72" evidence="2"/>
<feature type="domain" description="N6 adenine-specific DNA methyltransferase N-terminal" evidence="10">
    <location>
        <begin position="10"/>
        <end position="144"/>
    </location>
</feature>
<feature type="domain" description="DNA methylase adenine-specific" evidence="9">
    <location>
        <begin position="159"/>
        <end position="467"/>
    </location>
</feature>
<dbReference type="GO" id="GO:0003677">
    <property type="term" value="F:DNA binding"/>
    <property type="evidence" value="ECO:0007669"/>
    <property type="project" value="InterPro"/>
</dbReference>
<dbReference type="GO" id="GO:0032259">
    <property type="term" value="P:methylation"/>
    <property type="evidence" value="ECO:0007669"/>
    <property type="project" value="UniProtKB-KW"/>
</dbReference>
<evidence type="ECO:0000256" key="1">
    <source>
        <dbReference type="ARBA" id="ARBA00006594"/>
    </source>
</evidence>
<dbReference type="InterPro" id="IPR029063">
    <property type="entry name" value="SAM-dependent_MTases_sf"/>
</dbReference>
<dbReference type="InterPro" id="IPR004546">
    <property type="entry name" value="Restrct_endonuc_T1M"/>
</dbReference>
<dbReference type="Pfam" id="PF12161">
    <property type="entry name" value="HsdM_N"/>
    <property type="match status" value="1"/>
</dbReference>
<dbReference type="InterPro" id="IPR038333">
    <property type="entry name" value="T1MK-like_N_sf"/>
</dbReference>
<dbReference type="GO" id="GO:0009307">
    <property type="term" value="P:DNA restriction-modification system"/>
    <property type="evidence" value="ECO:0007669"/>
    <property type="project" value="UniProtKB-KW"/>
</dbReference>
<organism evidence="11 12">
    <name type="scientific">Steroidobacter agaridevorans</name>
    <dbReference type="NCBI Taxonomy" id="2695856"/>
    <lineage>
        <taxon>Bacteria</taxon>
        <taxon>Pseudomonadati</taxon>
        <taxon>Pseudomonadota</taxon>
        <taxon>Gammaproteobacteria</taxon>
        <taxon>Steroidobacterales</taxon>
        <taxon>Steroidobacteraceae</taxon>
        <taxon>Steroidobacter</taxon>
    </lineage>
</organism>
<keyword evidence="5" id="KW-0949">S-adenosyl-L-methionine</keyword>
<keyword evidence="8" id="KW-0175">Coiled coil</keyword>
<evidence type="ECO:0000256" key="6">
    <source>
        <dbReference type="ARBA" id="ARBA00022747"/>
    </source>
</evidence>
<evidence type="ECO:0000256" key="8">
    <source>
        <dbReference type="SAM" id="Coils"/>
    </source>
</evidence>
<evidence type="ECO:0000259" key="9">
    <source>
        <dbReference type="Pfam" id="PF02384"/>
    </source>
</evidence>
<keyword evidence="3" id="KW-0489">Methyltransferase</keyword>
<gene>
    <name evidence="11" type="primary">hsdM</name>
    <name evidence="11" type="ORF">GCM10011487_11320</name>
</gene>
<sequence>MSPQIKQEDINKAVWEACDTFRGTVDGSVYKDYVLTMLFLKYISDVWQDHYDNYKKEYGDEPGLIGEMMKNERFTLPEAANFYALYKRRHEAGNGERIDKALHAIEEANISKLRDVFQDISFNSNKLGEEAQKNELLKHLLEDFAKETLNLSPSRIGKLDVIGNAYEFLIKQFAADSGRKAGEFYTPPEVSELMAEIVAPKEGDEICDPTCGSGSLLMKCGRRIQIEHNGSKKYALYGQEAIGSTWALAKMNMFLHGEDNHRIEWGDTIRNPKLLDKEDQLKHFDVVVANPPFSMEKWGHGTAENDKFGRFRRGVPPKTKGDYAFILHMVETMKPKTGRMAVVAPTGVLFRGSSEGQIRQKLIEENLLDAVIGLPEKLFYGTGIPAVILVLRKNKKDKNVLFIDASREFVSGKNQNQLSDEHVARIVTTYQARKSVDSYAYLATPEDLNDNENNLNIPRYVNTFEEEAEIDLVAVRAERRKLQAELSDLEKLMDGYLKELGYGS</sequence>
<feature type="coiled-coil region" evidence="8">
    <location>
        <begin position="465"/>
        <end position="499"/>
    </location>
</feature>
<evidence type="ECO:0000256" key="7">
    <source>
        <dbReference type="ARBA" id="ARBA00047942"/>
    </source>
</evidence>
<evidence type="ECO:0000256" key="2">
    <source>
        <dbReference type="ARBA" id="ARBA00011900"/>
    </source>
</evidence>
<dbReference type="InterPro" id="IPR002052">
    <property type="entry name" value="DNA_methylase_N6_adenine_CS"/>
</dbReference>
<protein>
    <recommendedName>
        <fullName evidence="2">site-specific DNA-methyltransferase (adenine-specific)</fullName>
        <ecNumber evidence="2">2.1.1.72</ecNumber>
    </recommendedName>
</protein>
<comment type="catalytic activity">
    <reaction evidence="7">
        <text>a 2'-deoxyadenosine in DNA + S-adenosyl-L-methionine = an N(6)-methyl-2'-deoxyadenosine in DNA + S-adenosyl-L-homocysteine + H(+)</text>
        <dbReference type="Rhea" id="RHEA:15197"/>
        <dbReference type="Rhea" id="RHEA-COMP:12418"/>
        <dbReference type="Rhea" id="RHEA-COMP:12419"/>
        <dbReference type="ChEBI" id="CHEBI:15378"/>
        <dbReference type="ChEBI" id="CHEBI:57856"/>
        <dbReference type="ChEBI" id="CHEBI:59789"/>
        <dbReference type="ChEBI" id="CHEBI:90615"/>
        <dbReference type="ChEBI" id="CHEBI:90616"/>
        <dbReference type="EC" id="2.1.1.72"/>
    </reaction>
</comment>
<dbReference type="EMBL" id="BLJN01000001">
    <property type="protein sequence ID" value="GFE79132.1"/>
    <property type="molecule type" value="Genomic_DNA"/>
</dbReference>
<reference evidence="12" key="1">
    <citation type="submission" date="2020-01" db="EMBL/GenBank/DDBJ databases">
        <title>'Steroidobacter agaridevorans' sp. nov., agar-degrading bacteria isolated from rhizosphere soils.</title>
        <authorList>
            <person name="Ikenaga M."/>
            <person name="Kataoka M."/>
            <person name="Murouchi A."/>
            <person name="Katsuragi S."/>
            <person name="Sakai M."/>
        </authorList>
    </citation>
    <scope>NUCLEOTIDE SEQUENCE [LARGE SCALE GENOMIC DNA]</scope>
    <source>
        <strain evidence="12">YU21-B</strain>
    </source>
</reference>
<dbReference type="PANTHER" id="PTHR42933">
    <property type="entry name" value="SLR6095 PROTEIN"/>
    <property type="match status" value="1"/>
</dbReference>
<dbReference type="Proteomes" id="UP000445000">
    <property type="component" value="Unassembled WGS sequence"/>
</dbReference>
<dbReference type="GO" id="GO:0008170">
    <property type="term" value="F:N-methyltransferase activity"/>
    <property type="evidence" value="ECO:0007669"/>
    <property type="project" value="InterPro"/>
</dbReference>
<dbReference type="InterPro" id="IPR022749">
    <property type="entry name" value="D12N6_MeTrfase_N"/>
</dbReference>
<keyword evidence="12" id="KW-1185">Reference proteome</keyword>
<dbReference type="Gene3D" id="3.40.50.150">
    <property type="entry name" value="Vaccinia Virus protein VP39"/>
    <property type="match status" value="1"/>
</dbReference>
<dbReference type="InterPro" id="IPR051537">
    <property type="entry name" value="DNA_Adenine_Mtase"/>
</dbReference>
<dbReference type="PRINTS" id="PR00507">
    <property type="entry name" value="N12N6MTFRASE"/>
</dbReference>